<dbReference type="GO" id="GO:0005524">
    <property type="term" value="F:ATP binding"/>
    <property type="evidence" value="ECO:0007669"/>
    <property type="project" value="UniProtKB-KW"/>
</dbReference>
<comment type="catalytic activity">
    <reaction evidence="12">
        <text>diphthine-[translation elongation factor 2] + NH4(+) + ATP = diphthamide-[translation elongation factor 2] + AMP + diphosphate + H(+)</text>
        <dbReference type="Rhea" id="RHEA:19753"/>
        <dbReference type="Rhea" id="RHEA-COMP:10172"/>
        <dbReference type="Rhea" id="RHEA-COMP:10174"/>
        <dbReference type="ChEBI" id="CHEBI:15378"/>
        <dbReference type="ChEBI" id="CHEBI:16692"/>
        <dbReference type="ChEBI" id="CHEBI:28938"/>
        <dbReference type="ChEBI" id="CHEBI:30616"/>
        <dbReference type="ChEBI" id="CHEBI:33019"/>
        <dbReference type="ChEBI" id="CHEBI:82696"/>
        <dbReference type="ChEBI" id="CHEBI:456215"/>
        <dbReference type="EC" id="6.3.1.14"/>
    </reaction>
</comment>
<dbReference type="GO" id="GO:0017178">
    <property type="term" value="F:diphthine-ammonia ligase activity"/>
    <property type="evidence" value="ECO:0007669"/>
    <property type="project" value="UniProtKB-EC"/>
</dbReference>
<evidence type="ECO:0000256" key="11">
    <source>
        <dbReference type="ARBA" id="ARBA00032849"/>
    </source>
</evidence>
<dbReference type="GO" id="GO:0017183">
    <property type="term" value="P:protein histidyl modification to diphthamide"/>
    <property type="evidence" value="ECO:0007669"/>
    <property type="project" value="TreeGrafter"/>
</dbReference>
<evidence type="ECO:0000256" key="10">
    <source>
        <dbReference type="ARBA" id="ARBA00031552"/>
    </source>
</evidence>
<evidence type="ECO:0000256" key="5">
    <source>
        <dbReference type="ARBA" id="ARBA00022598"/>
    </source>
</evidence>
<name>A0AAV1ID88_9CHLO</name>
<dbReference type="InterPro" id="IPR002761">
    <property type="entry name" value="Diphthami_syn_dom"/>
</dbReference>
<dbReference type="PANTHER" id="PTHR12196">
    <property type="entry name" value="DOMAIN OF UNKNOWN FUNCTION 71 DUF71 -CONTAINING PROTEIN"/>
    <property type="match status" value="1"/>
</dbReference>
<accession>A0AAV1ID88</accession>
<comment type="caution">
    <text evidence="15">The sequence shown here is derived from an EMBL/GenBank/DDBJ whole genome shotgun (WGS) entry which is preliminary data.</text>
</comment>
<feature type="compositionally biased region" description="Acidic residues" evidence="13">
    <location>
        <begin position="664"/>
        <end position="675"/>
    </location>
</feature>
<comment type="similarity">
    <text evidence="2">Belongs to the Diphthine--ammonia ligase family.</text>
</comment>
<dbReference type="Proteomes" id="UP001314263">
    <property type="component" value="Unassembled WGS sequence"/>
</dbReference>
<feature type="domain" description="Diphthamide synthase" evidence="14">
    <location>
        <begin position="1"/>
        <end position="216"/>
    </location>
</feature>
<dbReference type="Pfam" id="PF01902">
    <property type="entry name" value="Diphthami_syn_2"/>
    <property type="match status" value="1"/>
</dbReference>
<evidence type="ECO:0000256" key="3">
    <source>
        <dbReference type="ARBA" id="ARBA00012089"/>
    </source>
</evidence>
<evidence type="ECO:0000256" key="6">
    <source>
        <dbReference type="ARBA" id="ARBA00022741"/>
    </source>
</evidence>
<organism evidence="15 16">
    <name type="scientific">Coccomyxa viridis</name>
    <dbReference type="NCBI Taxonomy" id="1274662"/>
    <lineage>
        <taxon>Eukaryota</taxon>
        <taxon>Viridiplantae</taxon>
        <taxon>Chlorophyta</taxon>
        <taxon>core chlorophytes</taxon>
        <taxon>Trebouxiophyceae</taxon>
        <taxon>Trebouxiophyceae incertae sedis</taxon>
        <taxon>Coccomyxaceae</taxon>
        <taxon>Coccomyxa</taxon>
    </lineage>
</organism>
<dbReference type="NCBIfam" id="TIGR00290">
    <property type="entry name" value="MJ0570_dom"/>
    <property type="match status" value="1"/>
</dbReference>
<evidence type="ECO:0000256" key="9">
    <source>
        <dbReference type="ARBA" id="ARBA00031202"/>
    </source>
</evidence>
<dbReference type="FunFam" id="3.40.50.620:FF:000069">
    <property type="entry name" value="diphthine--ammonia ligase"/>
    <property type="match status" value="1"/>
</dbReference>
<dbReference type="Pfam" id="PF01042">
    <property type="entry name" value="Ribonuc_L-PSP"/>
    <property type="match status" value="2"/>
</dbReference>
<feature type="region of interest" description="Disordered" evidence="13">
    <location>
        <begin position="640"/>
        <end position="681"/>
    </location>
</feature>
<evidence type="ECO:0000256" key="13">
    <source>
        <dbReference type="SAM" id="MobiDB-lite"/>
    </source>
</evidence>
<dbReference type="Gene3D" id="3.90.1490.10">
    <property type="entry name" value="putative n-type atp pyrophosphatase, domain 2"/>
    <property type="match status" value="1"/>
</dbReference>
<keyword evidence="6" id="KW-0547">Nucleotide-binding</keyword>
<proteinExistence type="inferred from homology"/>
<evidence type="ECO:0000256" key="7">
    <source>
        <dbReference type="ARBA" id="ARBA00022840"/>
    </source>
</evidence>
<gene>
    <name evidence="15" type="ORF">CVIRNUC_007386</name>
</gene>
<dbReference type="CDD" id="cd01994">
    <property type="entry name" value="AANH_PF0828-like"/>
    <property type="match status" value="1"/>
</dbReference>
<feature type="compositionally biased region" description="Polar residues" evidence="13">
    <location>
        <begin position="347"/>
        <end position="360"/>
    </location>
</feature>
<evidence type="ECO:0000313" key="15">
    <source>
        <dbReference type="EMBL" id="CAK0784182.1"/>
    </source>
</evidence>
<dbReference type="InterPro" id="IPR035959">
    <property type="entry name" value="RutC-like_sf"/>
</dbReference>
<dbReference type="SUPFAM" id="SSF52402">
    <property type="entry name" value="Adenine nucleotide alpha hydrolases-like"/>
    <property type="match status" value="1"/>
</dbReference>
<feature type="region of interest" description="Disordered" evidence="13">
    <location>
        <begin position="256"/>
        <end position="360"/>
    </location>
</feature>
<sequence>MNVLALVSGGKDSCYNMLLCQRHGHHIVALGNLLPAAAGVDELDSYMFQTVGHNIIPLYAQCMGLPLYRRHISGSSVHQGLSYRETEGDEVEDMLQLIAHVQRRHPQLQAVSSGAIASDYQRLRVEHVCARLGLVSLAYMWHQPQAALLRGMIASGIEAVLIKVAALGLAPERHLGRTLQHMEPHLHKICRLYGCNVCGEGGEYETLVLDCPLFTHACIALGSWSIEHLSAGDVAILQPTDFHLEPKTAPQALQGLPQADSIDGSDRSRSSTAAPGKLVKSNGTACTDMSGPIPSELHPEATSTAAQCDGEDAGSLSGHDSSCPPARAQVYMVPSQSNHDPKVPAAQEQSSSTAGTMPAVTGTSQSVAGIQADAAFIKSSHALSVSCAPQAAGDATHVPTSDLAEAAVHAALAEITQGLQQHGVVLAEAVFVHLYLADMGTFAAVNRAYHRHFPAVNPAARACIQVPLPPGVPVAVDVLFRPGAARQVLHVQSISSWAPSCIGPYAQAVSASGLTHFAGQIGLDPPTMSLVPGGPEAQAARCLRSCQAVSVAAKADLQHAQLGCTIYAAAEASPQCHADRNGHSTGMELTAGSSTVSKTFSYVQHILAAYRCGGLSHANAPGKQHVGHIDCCSSSDDLSQKQQHDGRIRELSQHLSQSGMLEKDQEDSESGENSEDVYLRPPEAPMRIPVVLLTYVEAAALPKGAAVELQPLALHTTWQGEADLQHITESFSASSTPGDGHSGGPHHMTGACLEAVVSPGRLCYAQLSLGQDEGEASSSAVAQGMASALGRAQLTSDSIGSIKVYYNVIRLSRERAEDLVCHALEELKVLWAPVLVPVLAVGMTPAADAALHLVWLGMNTIPE</sequence>
<dbReference type="InterPro" id="IPR014729">
    <property type="entry name" value="Rossmann-like_a/b/a_fold"/>
</dbReference>
<reference evidence="15 16" key="1">
    <citation type="submission" date="2023-10" db="EMBL/GenBank/DDBJ databases">
        <authorList>
            <person name="Maclean D."/>
            <person name="Macfadyen A."/>
        </authorList>
    </citation>
    <scope>NUCLEOTIDE SEQUENCE [LARGE SCALE GENOMIC DNA]</scope>
</reference>
<evidence type="ECO:0000256" key="12">
    <source>
        <dbReference type="ARBA" id="ARBA00048108"/>
    </source>
</evidence>
<dbReference type="SUPFAM" id="SSF55298">
    <property type="entry name" value="YjgF-like"/>
    <property type="match status" value="2"/>
</dbReference>
<evidence type="ECO:0000259" key="14">
    <source>
        <dbReference type="Pfam" id="PF01902"/>
    </source>
</evidence>
<feature type="compositionally biased region" description="Basic and acidic residues" evidence="13">
    <location>
        <begin position="640"/>
        <end position="652"/>
    </location>
</feature>
<keyword evidence="16" id="KW-1185">Reference proteome</keyword>
<dbReference type="Gene3D" id="3.40.50.620">
    <property type="entry name" value="HUPs"/>
    <property type="match status" value="1"/>
</dbReference>
<keyword evidence="5" id="KW-0436">Ligase</keyword>
<dbReference type="InterPro" id="IPR006175">
    <property type="entry name" value="YjgF/YER057c/UK114"/>
</dbReference>
<dbReference type="PANTHER" id="PTHR12196:SF2">
    <property type="entry name" value="DIPHTHINE--AMMONIA LIGASE"/>
    <property type="match status" value="1"/>
</dbReference>
<dbReference type="EMBL" id="CAUYUE010000010">
    <property type="protein sequence ID" value="CAK0784182.1"/>
    <property type="molecule type" value="Genomic_DNA"/>
</dbReference>
<evidence type="ECO:0000256" key="2">
    <source>
        <dbReference type="ARBA" id="ARBA00008496"/>
    </source>
</evidence>
<dbReference type="FunFam" id="3.90.1490.10:FF:000001">
    <property type="entry name" value="Diphthine--ammonia ligase"/>
    <property type="match status" value="1"/>
</dbReference>
<comment type="pathway">
    <text evidence="1">Protein modification; peptidyl-diphthamide biosynthesis.</text>
</comment>
<dbReference type="EC" id="6.3.1.14" evidence="3"/>
<dbReference type="Gene3D" id="3.30.1330.40">
    <property type="entry name" value="RutC-like"/>
    <property type="match status" value="2"/>
</dbReference>
<protein>
    <recommendedName>
        <fullName evidence="4">Diphthine--ammonia ligase</fullName>
        <ecNumber evidence="3">6.3.1.14</ecNumber>
    </recommendedName>
    <alternativeName>
        <fullName evidence="9">ATP-binding domain-containing protein 4</fullName>
    </alternativeName>
    <alternativeName>
        <fullName evidence="8">Diphthamide synthase</fullName>
    </alternativeName>
    <alternativeName>
        <fullName evidence="10">Diphthamide synthetase</fullName>
    </alternativeName>
    <alternativeName>
        <fullName evidence="11">Protein DPH6 homolog</fullName>
    </alternativeName>
</protein>
<dbReference type="InterPro" id="IPR030662">
    <property type="entry name" value="DPH6/MJ0570"/>
</dbReference>
<evidence type="ECO:0000256" key="4">
    <source>
        <dbReference type="ARBA" id="ARBA00018426"/>
    </source>
</evidence>
<evidence type="ECO:0000313" key="16">
    <source>
        <dbReference type="Proteomes" id="UP001314263"/>
    </source>
</evidence>
<dbReference type="AlphaFoldDB" id="A0AAV1ID88"/>
<evidence type="ECO:0000256" key="8">
    <source>
        <dbReference type="ARBA" id="ARBA00029814"/>
    </source>
</evidence>
<evidence type="ECO:0000256" key="1">
    <source>
        <dbReference type="ARBA" id="ARBA00005156"/>
    </source>
</evidence>
<keyword evidence="7" id="KW-0067">ATP-binding</keyword>